<feature type="compositionally biased region" description="Basic and acidic residues" evidence="1">
    <location>
        <begin position="49"/>
        <end position="73"/>
    </location>
</feature>
<feature type="compositionally biased region" description="Basic and acidic residues" evidence="1">
    <location>
        <begin position="124"/>
        <end position="149"/>
    </location>
</feature>
<sequence>MKPSAALEPVSDTPAQTSMTNDSSLLPMSRDAMASSIPEKSSMTPSEGEALRELDAAHDGEREEAVEGGHEAGDAEEEEDGGDGEAGGHDLRDGEVRGGERDGGDGLHGLDRHGDAEEEPGGEVVERGEDERGAEVEVGRERQRQHDGDVGAQIAHRAAQLRPHRRLEPYGGRDEPAGAVAGLAGEERVAGGGCHGDGTNNIMDDAFCTYVFARWIASNENNGRDKDVK</sequence>
<dbReference type="EnsemblPlants" id="ORUFI01G27410.1">
    <property type="protein sequence ID" value="ORUFI01G27410.1"/>
    <property type="gene ID" value="ORUFI01G27410"/>
</dbReference>
<keyword evidence="3" id="KW-1185">Reference proteome</keyword>
<feature type="compositionally biased region" description="Acidic residues" evidence="1">
    <location>
        <begin position="74"/>
        <end position="83"/>
    </location>
</feature>
<dbReference type="AlphaFoldDB" id="A0A0E0MZY9"/>
<protein>
    <submittedName>
        <fullName evidence="2">Uncharacterized protein</fullName>
    </submittedName>
</protein>
<evidence type="ECO:0000313" key="2">
    <source>
        <dbReference type="EnsemblPlants" id="ORUFI01G27410.1"/>
    </source>
</evidence>
<reference evidence="3" key="1">
    <citation type="submission" date="2013-06" db="EMBL/GenBank/DDBJ databases">
        <authorList>
            <person name="Zhao Q."/>
        </authorList>
    </citation>
    <scope>NUCLEOTIDE SEQUENCE</scope>
    <source>
        <strain evidence="3">cv. W1943</strain>
    </source>
</reference>
<accession>A0A0E0MZY9</accession>
<feature type="compositionally biased region" description="Basic and acidic residues" evidence="1">
    <location>
        <begin position="166"/>
        <end position="176"/>
    </location>
</feature>
<feature type="compositionally biased region" description="Polar residues" evidence="1">
    <location>
        <begin position="13"/>
        <end position="26"/>
    </location>
</feature>
<evidence type="ECO:0000256" key="1">
    <source>
        <dbReference type="SAM" id="MobiDB-lite"/>
    </source>
</evidence>
<reference evidence="2" key="2">
    <citation type="submission" date="2015-06" db="UniProtKB">
        <authorList>
            <consortium name="EnsemblPlants"/>
        </authorList>
    </citation>
    <scope>IDENTIFICATION</scope>
</reference>
<dbReference type="Gramene" id="ORUFI01G27410.1">
    <property type="protein sequence ID" value="ORUFI01G27410.1"/>
    <property type="gene ID" value="ORUFI01G27410"/>
</dbReference>
<feature type="compositionally biased region" description="Basic and acidic residues" evidence="1">
    <location>
        <begin position="86"/>
        <end position="115"/>
    </location>
</feature>
<dbReference type="HOGENOM" id="CLU_1211477_0_0_1"/>
<feature type="region of interest" description="Disordered" evidence="1">
    <location>
        <begin position="1"/>
        <end position="178"/>
    </location>
</feature>
<organism evidence="2 3">
    <name type="scientific">Oryza rufipogon</name>
    <name type="common">Brownbeard rice</name>
    <name type="synonym">Asian wild rice</name>
    <dbReference type="NCBI Taxonomy" id="4529"/>
    <lineage>
        <taxon>Eukaryota</taxon>
        <taxon>Viridiplantae</taxon>
        <taxon>Streptophyta</taxon>
        <taxon>Embryophyta</taxon>
        <taxon>Tracheophyta</taxon>
        <taxon>Spermatophyta</taxon>
        <taxon>Magnoliopsida</taxon>
        <taxon>Liliopsida</taxon>
        <taxon>Poales</taxon>
        <taxon>Poaceae</taxon>
        <taxon>BOP clade</taxon>
        <taxon>Oryzoideae</taxon>
        <taxon>Oryzeae</taxon>
        <taxon>Oryzinae</taxon>
        <taxon>Oryza</taxon>
    </lineage>
</organism>
<evidence type="ECO:0000313" key="3">
    <source>
        <dbReference type="Proteomes" id="UP000008022"/>
    </source>
</evidence>
<name>A0A0E0MZY9_ORYRU</name>
<proteinExistence type="predicted"/>
<dbReference type="Proteomes" id="UP000008022">
    <property type="component" value="Unassembled WGS sequence"/>
</dbReference>